<reference evidence="2" key="2">
    <citation type="submission" date="2013-09" db="EMBL/GenBank/DDBJ databases">
        <title>Draft genome sequence of Alistipes putredinis (DSM 17216).</title>
        <authorList>
            <person name="Sudarsanam P."/>
            <person name="Ley R."/>
            <person name="Guruge J."/>
            <person name="Turnbaugh P.J."/>
            <person name="Mahowald M."/>
            <person name="Liep D."/>
            <person name="Gordon J."/>
        </authorList>
    </citation>
    <scope>NUCLEOTIDE SEQUENCE</scope>
    <source>
        <strain evidence="2">DSM 17216</strain>
    </source>
</reference>
<dbReference type="HOGENOM" id="CLU_2056394_0_0_10"/>
<gene>
    <name evidence="2" type="ORF">ALIPUT_01214</name>
</gene>
<reference evidence="2" key="1">
    <citation type="submission" date="2007-10" db="EMBL/GenBank/DDBJ databases">
        <authorList>
            <person name="Fulton L."/>
            <person name="Clifton S."/>
            <person name="Fulton B."/>
            <person name="Xu J."/>
            <person name="Minx P."/>
            <person name="Pepin K.H."/>
            <person name="Johnson M."/>
            <person name="Thiruvilangam P."/>
            <person name="Bhonagiri V."/>
            <person name="Nash W.E."/>
            <person name="Mardis E.R."/>
            <person name="Wilson R.K."/>
        </authorList>
    </citation>
    <scope>NUCLEOTIDE SEQUENCE [LARGE SCALE GENOMIC DNA]</scope>
    <source>
        <strain evidence="2">DSM 17216</strain>
    </source>
</reference>
<proteinExistence type="predicted"/>
<keyword evidence="1" id="KW-1133">Transmembrane helix</keyword>
<keyword evidence="1" id="KW-0472">Membrane</keyword>
<organism evidence="2 3">
    <name type="scientific">Alistipes putredinis DSM 17216</name>
    <dbReference type="NCBI Taxonomy" id="445970"/>
    <lineage>
        <taxon>Bacteria</taxon>
        <taxon>Pseudomonadati</taxon>
        <taxon>Bacteroidota</taxon>
        <taxon>Bacteroidia</taxon>
        <taxon>Bacteroidales</taxon>
        <taxon>Rikenellaceae</taxon>
        <taxon>Alistipes</taxon>
    </lineage>
</organism>
<evidence type="ECO:0000313" key="3">
    <source>
        <dbReference type="Proteomes" id="UP000005819"/>
    </source>
</evidence>
<evidence type="ECO:0000256" key="1">
    <source>
        <dbReference type="SAM" id="Phobius"/>
    </source>
</evidence>
<sequence>MHLETLLRKEDIKVADKLMEDLNVRYILSQEDYQGVQYKRIIAVLSEKGYIKDVHSHIQTTDYTPLYFDNGGTKAIYRKQRRGKITNAIKFVGIVIAALAGIITIWQFINDVIYSLAHT</sequence>
<dbReference type="EMBL" id="ABFK02000017">
    <property type="protein sequence ID" value="EDS04150.1"/>
    <property type="molecule type" value="Genomic_DNA"/>
</dbReference>
<protein>
    <submittedName>
        <fullName evidence="2">Uncharacterized protein</fullName>
    </submittedName>
</protein>
<name>B0MVQ3_9BACT</name>
<accession>B0MVQ3</accession>
<keyword evidence="1" id="KW-0812">Transmembrane</keyword>
<feature type="transmembrane region" description="Helical" evidence="1">
    <location>
        <begin position="88"/>
        <end position="109"/>
    </location>
</feature>
<dbReference type="AlphaFoldDB" id="B0MVQ3"/>
<comment type="caution">
    <text evidence="2">The sequence shown here is derived from an EMBL/GenBank/DDBJ whole genome shotgun (WGS) entry which is preliminary data.</text>
</comment>
<keyword evidence="3" id="KW-1185">Reference proteome</keyword>
<evidence type="ECO:0000313" key="2">
    <source>
        <dbReference type="EMBL" id="EDS04150.1"/>
    </source>
</evidence>
<dbReference type="Proteomes" id="UP000005819">
    <property type="component" value="Unassembled WGS sequence"/>
</dbReference>